<accession>A0ACC0C4G9</accession>
<sequence>MAKVAAAGPLAPSQTLQFGGGQKLKRKTPSELREELLKQKKVMELVDESPFLVIDSKRGDDGVGPGQKKDSEKIPRYIGTRVNELFPVRKNSIRLKLLSEKEIAKDSTSAGHASSLKKSSNPSCLPTESQRQVAEVEDSLASTAFGRNWTIKTCNAADKGNNSTFRSVTELSSGGQNLAGLAAMDMDKALKGLVAHEPLSASTSLPESSERISNLKAQSYSSDFSISGRKSPLDLTLKTTLRIVSSSSVNWFHRIVNSSTFYHNSLSNGTLAGFSQAQHITCSSELTSAPGFSSGALHSWVYPQSPLPASVISALSLAGGEDNPKGSKRTCHGYISQSTSGLRSLLKEQDICFSMPLCLTKVDEIAADDLNELSELTGEDQFVAMSDVDNTPQSLLMFSGNESVHGLYDFLLNHRSVSCVSFLRSLTDEDVPILYSPVPFENSAVTAPEVRCKEVRRADHIHFPSKESNPASEPARGSSPGICYSVEIKGAFLPPWTISSICDAIRSEGASFEASFQNVHLINGYIGSCDVVLLVIKTQGKITSLDLSLCSFTTQATSIGLNVGLDVINQDSDPEAMSNDDALRKDQQVFGLQNVTLSARLRSAFLKSLKYDNDCYTVSLSNV</sequence>
<organism evidence="1 2">
    <name type="scientific">Catharanthus roseus</name>
    <name type="common">Madagascar periwinkle</name>
    <name type="synonym">Vinca rosea</name>
    <dbReference type="NCBI Taxonomy" id="4058"/>
    <lineage>
        <taxon>Eukaryota</taxon>
        <taxon>Viridiplantae</taxon>
        <taxon>Streptophyta</taxon>
        <taxon>Embryophyta</taxon>
        <taxon>Tracheophyta</taxon>
        <taxon>Spermatophyta</taxon>
        <taxon>Magnoliopsida</taxon>
        <taxon>eudicotyledons</taxon>
        <taxon>Gunneridae</taxon>
        <taxon>Pentapetalae</taxon>
        <taxon>asterids</taxon>
        <taxon>lamiids</taxon>
        <taxon>Gentianales</taxon>
        <taxon>Apocynaceae</taxon>
        <taxon>Rauvolfioideae</taxon>
        <taxon>Vinceae</taxon>
        <taxon>Catharanthinae</taxon>
        <taxon>Catharanthus</taxon>
    </lineage>
</organism>
<reference evidence="2" key="1">
    <citation type="journal article" date="2023" name="Nat. Plants">
        <title>Single-cell RNA sequencing provides a high-resolution roadmap for understanding the multicellular compartmentation of specialized metabolism.</title>
        <authorList>
            <person name="Sun S."/>
            <person name="Shen X."/>
            <person name="Li Y."/>
            <person name="Li Y."/>
            <person name="Wang S."/>
            <person name="Li R."/>
            <person name="Zhang H."/>
            <person name="Shen G."/>
            <person name="Guo B."/>
            <person name="Wei J."/>
            <person name="Xu J."/>
            <person name="St-Pierre B."/>
            <person name="Chen S."/>
            <person name="Sun C."/>
        </authorList>
    </citation>
    <scope>NUCLEOTIDE SEQUENCE [LARGE SCALE GENOMIC DNA]</scope>
</reference>
<protein>
    <submittedName>
        <fullName evidence="1">Uncharacterized protein</fullName>
    </submittedName>
</protein>
<dbReference type="Proteomes" id="UP001060085">
    <property type="component" value="Linkage Group LG01"/>
</dbReference>
<evidence type="ECO:0000313" key="2">
    <source>
        <dbReference type="Proteomes" id="UP001060085"/>
    </source>
</evidence>
<name>A0ACC0C4G9_CATRO</name>
<evidence type="ECO:0000313" key="1">
    <source>
        <dbReference type="EMBL" id="KAI5679683.1"/>
    </source>
</evidence>
<proteinExistence type="predicted"/>
<dbReference type="EMBL" id="CM044701">
    <property type="protein sequence ID" value="KAI5679683.1"/>
    <property type="molecule type" value="Genomic_DNA"/>
</dbReference>
<comment type="caution">
    <text evidence="1">The sequence shown here is derived from an EMBL/GenBank/DDBJ whole genome shotgun (WGS) entry which is preliminary data.</text>
</comment>
<keyword evidence="2" id="KW-1185">Reference proteome</keyword>
<gene>
    <name evidence="1" type="ORF">M9H77_00910</name>
</gene>